<dbReference type="InterPro" id="IPR021322">
    <property type="entry name" value="DUF2924"/>
</dbReference>
<sequence>MHVSFMRRQIAHRLQENAFGRVPEHLEELLWRAYTQGMKKPDRHGLYIGSQLIREWKGEKFVVTVRPKGYEVRGRVFKSLSGAAKFITGTNWNGTKFFGVTSQTVIGN</sequence>
<protein>
    <recommendedName>
        <fullName evidence="2">DUF2924 domain-containing protein</fullName>
    </recommendedName>
</protein>
<gene>
    <name evidence="1" type="ORF">SDC9_76622</name>
</gene>
<dbReference type="EMBL" id="VSSQ01005689">
    <property type="protein sequence ID" value="MPM30080.1"/>
    <property type="molecule type" value="Genomic_DNA"/>
</dbReference>
<name>A0A644YNQ6_9ZZZZ</name>
<reference evidence="1" key="1">
    <citation type="submission" date="2019-08" db="EMBL/GenBank/DDBJ databases">
        <authorList>
            <person name="Kucharzyk K."/>
            <person name="Murdoch R.W."/>
            <person name="Higgins S."/>
            <person name="Loffler F."/>
        </authorList>
    </citation>
    <scope>NUCLEOTIDE SEQUENCE</scope>
</reference>
<evidence type="ECO:0000313" key="1">
    <source>
        <dbReference type="EMBL" id="MPM30080.1"/>
    </source>
</evidence>
<accession>A0A644YNQ6</accession>
<organism evidence="1">
    <name type="scientific">bioreactor metagenome</name>
    <dbReference type="NCBI Taxonomy" id="1076179"/>
    <lineage>
        <taxon>unclassified sequences</taxon>
        <taxon>metagenomes</taxon>
        <taxon>ecological metagenomes</taxon>
    </lineage>
</organism>
<dbReference type="AlphaFoldDB" id="A0A644YNQ6"/>
<dbReference type="Pfam" id="PF11149">
    <property type="entry name" value="DUF2924"/>
    <property type="match status" value="1"/>
</dbReference>
<proteinExistence type="predicted"/>
<evidence type="ECO:0008006" key="2">
    <source>
        <dbReference type="Google" id="ProtNLM"/>
    </source>
</evidence>
<comment type="caution">
    <text evidence="1">The sequence shown here is derived from an EMBL/GenBank/DDBJ whole genome shotgun (WGS) entry which is preliminary data.</text>
</comment>